<dbReference type="Proteomes" id="UP000053392">
    <property type="component" value="Unassembled WGS sequence"/>
</dbReference>
<keyword evidence="2" id="KW-0812">Transmembrane</keyword>
<protein>
    <submittedName>
        <fullName evidence="3">Unplaced genomic scaffold supercont1.2, whole genome shotgun sequence</fullName>
    </submittedName>
</protein>
<dbReference type="OrthoDB" id="2576332at2759"/>
<evidence type="ECO:0000313" key="4">
    <source>
        <dbReference type="Proteomes" id="UP000053392"/>
    </source>
</evidence>
<evidence type="ECO:0000256" key="2">
    <source>
        <dbReference type="SAM" id="Phobius"/>
    </source>
</evidence>
<feature type="compositionally biased region" description="Basic and acidic residues" evidence="1">
    <location>
        <begin position="227"/>
        <end position="243"/>
    </location>
</feature>
<keyword evidence="4" id="KW-1185">Reference proteome</keyword>
<feature type="transmembrane region" description="Helical" evidence="2">
    <location>
        <begin position="21"/>
        <end position="41"/>
    </location>
</feature>
<name>A0A0D0U409_9TREE</name>
<feature type="transmembrane region" description="Helical" evidence="2">
    <location>
        <begin position="265"/>
        <end position="288"/>
    </location>
</feature>
<evidence type="ECO:0000313" key="3">
    <source>
        <dbReference type="EMBL" id="KIR42908.1"/>
    </source>
</evidence>
<reference evidence="3 4" key="1">
    <citation type="submission" date="2015-01" db="EMBL/GenBank/DDBJ databases">
        <title>The Genome Sequence of Cryptococcus gattii Ram5.</title>
        <authorList>
            <consortium name="The Broad Institute Genomics Platform"/>
            <person name="Cuomo C."/>
            <person name="Litvintseva A."/>
            <person name="Chen Y."/>
            <person name="Heitman J."/>
            <person name="Sun S."/>
            <person name="Springer D."/>
            <person name="Dromer F."/>
            <person name="Young S."/>
            <person name="Zeng Q."/>
            <person name="Gargeya S."/>
            <person name="Abouelleil A."/>
            <person name="Alvarado L."/>
            <person name="Chapman S.B."/>
            <person name="Gainer-Dewar J."/>
            <person name="Goldberg J."/>
            <person name="Griggs A."/>
            <person name="Gujja S."/>
            <person name="Hansen M."/>
            <person name="Howarth C."/>
            <person name="Imamovic A."/>
            <person name="Larimer J."/>
            <person name="Murphy C."/>
            <person name="Naylor J."/>
            <person name="Pearson M."/>
            <person name="Priest M."/>
            <person name="Roberts A."/>
            <person name="Saif S."/>
            <person name="Shea T."/>
            <person name="Sykes S."/>
            <person name="Wortman J."/>
            <person name="Nusbaum C."/>
            <person name="Birren B."/>
        </authorList>
    </citation>
    <scope>NUCLEOTIDE SEQUENCE [LARGE SCALE GENOMIC DNA]</scope>
    <source>
        <strain evidence="3 4">Ram5</strain>
    </source>
</reference>
<feature type="compositionally biased region" description="Low complexity" evidence="1">
    <location>
        <begin position="310"/>
        <end position="319"/>
    </location>
</feature>
<dbReference type="AlphaFoldDB" id="A0A0D0U409"/>
<feature type="compositionally biased region" description="Low complexity" evidence="1">
    <location>
        <begin position="347"/>
        <end position="360"/>
    </location>
</feature>
<organism evidence="3 4">
    <name type="scientific">Cryptococcus deuterogattii Ram5</name>
    <dbReference type="NCBI Taxonomy" id="1296110"/>
    <lineage>
        <taxon>Eukaryota</taxon>
        <taxon>Fungi</taxon>
        <taxon>Dikarya</taxon>
        <taxon>Basidiomycota</taxon>
        <taxon>Agaricomycotina</taxon>
        <taxon>Tremellomycetes</taxon>
        <taxon>Tremellales</taxon>
        <taxon>Cryptococcaceae</taxon>
        <taxon>Cryptococcus</taxon>
        <taxon>Cryptococcus gattii species complex</taxon>
    </lineage>
</organism>
<proteinExistence type="predicted"/>
<feature type="region of interest" description="Disordered" evidence="1">
    <location>
        <begin position="76"/>
        <end position="110"/>
    </location>
</feature>
<dbReference type="EMBL" id="KN847897">
    <property type="protein sequence ID" value="KIR42908.1"/>
    <property type="molecule type" value="Genomic_DNA"/>
</dbReference>
<dbReference type="HOGENOM" id="CLU_555497_0_0_1"/>
<feature type="compositionally biased region" description="Basic and acidic residues" evidence="1">
    <location>
        <begin position="163"/>
        <end position="199"/>
    </location>
</feature>
<keyword evidence="2" id="KW-0472">Membrane</keyword>
<accession>A0A0D0U409</accession>
<feature type="transmembrane region" description="Helical" evidence="2">
    <location>
        <begin position="47"/>
        <end position="68"/>
    </location>
</feature>
<evidence type="ECO:0000256" key="1">
    <source>
        <dbReference type="SAM" id="MobiDB-lite"/>
    </source>
</evidence>
<gene>
    <name evidence="3" type="ORF">I313_01113</name>
</gene>
<keyword evidence="2" id="KW-1133">Transmembrane helix</keyword>
<feature type="region of interest" description="Disordered" evidence="1">
    <location>
        <begin position="300"/>
        <end position="397"/>
    </location>
</feature>
<feature type="region of interest" description="Disordered" evidence="1">
    <location>
        <begin position="155"/>
        <end position="253"/>
    </location>
</feature>
<feature type="compositionally biased region" description="Basic and acidic residues" evidence="1">
    <location>
        <begin position="332"/>
        <end position="343"/>
    </location>
</feature>
<sequence length="444" mass="49587">MPVLSPAVDRIRHVADPILKWGFFIIISALLVQMLGLLPGVPYIHITYVHMVTAFLLFAILWNTFVPVPNAQMEENKALPPKEDKLTAGKKRESSKEETKKEEEASPWEDLRAHPSAFLTTRLNKMMPWPFPMGKAVKGGKELWWEKGTHLQLGHFNKARPGKVKEEEESEKNIKPKPGTEKKLKEKTEESGREEERRKGSMITGSEKISSRKKMAPGEAATATSTPRREEDKRNQEIEKTKESNMSNQVMDARQRQKLCRTKNLVMIIGISSINMALGFLLLIFYSFQIISQELSHPMTPSEKLATPHSNSNSSSSSSGFLETASRSVSANEKEPTKLKVVKENAVSNEKVSSSKPSSVRPDEMPASRKSIQKPTGSNKVTKVDADDDGTSTGTPNQQVEIGMHYIFNPEGKGGENVRNSSMQIPSLGMPHPLMTTTYKQYAN</sequence>